<dbReference type="RefSeq" id="WP_115994753.1">
    <property type="nucleotide sequence ID" value="NZ_QRDY01000017.1"/>
</dbReference>
<evidence type="ECO:0000313" key="3">
    <source>
        <dbReference type="Proteomes" id="UP000256869"/>
    </source>
</evidence>
<accession>A0A3D9I2U0</accession>
<feature type="transmembrane region" description="Helical" evidence="1">
    <location>
        <begin position="140"/>
        <end position="160"/>
    </location>
</feature>
<dbReference type="Pfam" id="PF07301">
    <property type="entry name" value="DUF1453"/>
    <property type="match status" value="1"/>
</dbReference>
<gene>
    <name evidence="2" type="ORF">DFP95_11710</name>
</gene>
<dbReference type="InterPro" id="IPR058247">
    <property type="entry name" value="DUF1453"/>
</dbReference>
<reference evidence="2 3" key="1">
    <citation type="submission" date="2018-07" db="EMBL/GenBank/DDBJ databases">
        <title>Genomic Encyclopedia of Type Strains, Phase III (KMG-III): the genomes of soil and plant-associated and newly described type strains.</title>
        <authorList>
            <person name="Whitman W."/>
        </authorList>
    </citation>
    <scope>NUCLEOTIDE SEQUENCE [LARGE SCALE GENOMIC DNA]</scope>
    <source>
        <strain evidence="2 3">CECT 8236</strain>
    </source>
</reference>
<protein>
    <submittedName>
        <fullName evidence="2">Uncharacterized protein DUF1453</fullName>
    </submittedName>
</protein>
<comment type="caution">
    <text evidence="2">The sequence shown here is derived from an EMBL/GenBank/DDBJ whole genome shotgun (WGS) entry which is preliminary data.</text>
</comment>
<dbReference type="EMBL" id="QRDY01000017">
    <property type="protein sequence ID" value="RED55476.1"/>
    <property type="molecule type" value="Genomic_DNA"/>
</dbReference>
<feature type="transmembrane region" description="Helical" evidence="1">
    <location>
        <begin position="61"/>
        <end position="79"/>
    </location>
</feature>
<keyword evidence="3" id="KW-1185">Reference proteome</keyword>
<keyword evidence="1" id="KW-1133">Transmembrane helix</keyword>
<evidence type="ECO:0000256" key="1">
    <source>
        <dbReference type="SAM" id="Phobius"/>
    </source>
</evidence>
<dbReference type="Proteomes" id="UP000256869">
    <property type="component" value="Unassembled WGS sequence"/>
</dbReference>
<feature type="transmembrane region" description="Helical" evidence="1">
    <location>
        <begin position="6"/>
        <end position="22"/>
    </location>
</feature>
<name>A0A3D9I2U0_9BACL</name>
<evidence type="ECO:0000313" key="2">
    <source>
        <dbReference type="EMBL" id="RED55476.1"/>
    </source>
</evidence>
<feature type="transmembrane region" description="Helical" evidence="1">
    <location>
        <begin position="38"/>
        <end position="55"/>
    </location>
</feature>
<feature type="transmembrane region" description="Helical" evidence="1">
    <location>
        <begin position="100"/>
        <end position="120"/>
    </location>
</feature>
<dbReference type="OrthoDB" id="2595090at2"/>
<proteinExistence type="predicted"/>
<dbReference type="AlphaFoldDB" id="A0A3D9I2U0"/>
<keyword evidence="1" id="KW-0472">Membrane</keyword>
<keyword evidence="1" id="KW-0812">Transmembrane</keyword>
<organism evidence="2 3">
    <name type="scientific">Cohnella lupini</name>
    <dbReference type="NCBI Taxonomy" id="1294267"/>
    <lineage>
        <taxon>Bacteria</taxon>
        <taxon>Bacillati</taxon>
        <taxon>Bacillota</taxon>
        <taxon>Bacilli</taxon>
        <taxon>Bacillales</taxon>
        <taxon>Paenibacillaceae</taxon>
        <taxon>Cohnella</taxon>
    </lineage>
</organism>
<sequence>MNHFGSVAIPVLLIGLIMYRRIRRSIGFQKYSARRMKFRIGIFAVIGVLLIATGFSHPIRYIADAAGIAIGAVLAYLAIRYSEFERSGDGNLYYNTHTGIQAAVVILFVGRLAYRLIFMYDGSTPTGSGQEFTQQFSSDPWTAAIFFILVAYYLGYYVFLLRQEKHYSLKEL</sequence>